<gene>
    <name evidence="1" type="ORF">CSKR_110773</name>
</gene>
<sequence length="158" mass="17988">MLIPVHFLALCSKVHIDRLLFHYYPFQTSNQLHCRKPMSFKSKLRCPHQDWRPFASVISRGVLQGGLQETFAIFPQLSSQEPGEEMTKWLEREFTDRKVRGSNLPSASRLPLSGLEQPGSIPALVLPSDGLTARHRKGVTVERFFVLIRDCLQSGTLE</sequence>
<proteinExistence type="predicted"/>
<reference evidence="1 2" key="1">
    <citation type="journal article" date="2018" name="Biotechnol. Adv.">
        <title>Improved genomic resources and new bioinformatic workflow for the carcinogenic parasite Clonorchis sinensis: Biotechnological implications.</title>
        <authorList>
            <person name="Wang D."/>
            <person name="Korhonen P.K."/>
            <person name="Gasser R.B."/>
            <person name="Young N.D."/>
        </authorList>
    </citation>
    <scope>NUCLEOTIDE SEQUENCE [LARGE SCALE GENOMIC DNA]</scope>
    <source>
        <strain evidence="1">Cs-k2</strain>
    </source>
</reference>
<dbReference type="Proteomes" id="UP000286415">
    <property type="component" value="Unassembled WGS sequence"/>
</dbReference>
<protein>
    <submittedName>
        <fullName evidence="1">Uncharacterized protein</fullName>
    </submittedName>
</protein>
<evidence type="ECO:0000313" key="1">
    <source>
        <dbReference type="EMBL" id="KAG5441968.1"/>
    </source>
</evidence>
<reference evidence="1 2" key="2">
    <citation type="journal article" date="2021" name="Genomics">
        <title>High-quality reference genome for Clonorchis sinensis.</title>
        <authorList>
            <person name="Young N.D."/>
            <person name="Stroehlein A.J."/>
            <person name="Kinkar L."/>
            <person name="Wang T."/>
            <person name="Sohn W.M."/>
            <person name="Chang B.C.H."/>
            <person name="Kaur P."/>
            <person name="Weisz D."/>
            <person name="Dudchenko O."/>
            <person name="Aiden E.L."/>
            <person name="Korhonen P.K."/>
            <person name="Gasser R.B."/>
        </authorList>
    </citation>
    <scope>NUCLEOTIDE SEQUENCE [LARGE SCALE GENOMIC DNA]</scope>
    <source>
        <strain evidence="1">Cs-k2</strain>
    </source>
</reference>
<accession>A0A419Q1U6</accession>
<name>A0A419Q1U6_CLOSI</name>
<keyword evidence="2" id="KW-1185">Reference proteome</keyword>
<dbReference type="EMBL" id="NIRI02000076">
    <property type="protein sequence ID" value="KAG5441968.1"/>
    <property type="molecule type" value="Genomic_DNA"/>
</dbReference>
<comment type="caution">
    <text evidence="1">The sequence shown here is derived from an EMBL/GenBank/DDBJ whole genome shotgun (WGS) entry which is preliminary data.</text>
</comment>
<organism evidence="1 2">
    <name type="scientific">Clonorchis sinensis</name>
    <name type="common">Chinese liver fluke</name>
    <dbReference type="NCBI Taxonomy" id="79923"/>
    <lineage>
        <taxon>Eukaryota</taxon>
        <taxon>Metazoa</taxon>
        <taxon>Spiralia</taxon>
        <taxon>Lophotrochozoa</taxon>
        <taxon>Platyhelminthes</taxon>
        <taxon>Trematoda</taxon>
        <taxon>Digenea</taxon>
        <taxon>Opisthorchiida</taxon>
        <taxon>Opisthorchiata</taxon>
        <taxon>Opisthorchiidae</taxon>
        <taxon>Clonorchis</taxon>
    </lineage>
</organism>
<evidence type="ECO:0000313" key="2">
    <source>
        <dbReference type="Proteomes" id="UP000286415"/>
    </source>
</evidence>
<dbReference type="InParanoid" id="A0A419Q1U6"/>
<dbReference type="AlphaFoldDB" id="A0A419Q1U6"/>